<dbReference type="EMBL" id="ML209245">
    <property type="protein sequence ID" value="TFK58669.1"/>
    <property type="molecule type" value="Genomic_DNA"/>
</dbReference>
<proteinExistence type="predicted"/>
<keyword evidence="2" id="KW-1185">Reference proteome</keyword>
<reference evidence="1 2" key="1">
    <citation type="journal article" date="2019" name="Nat. Ecol. Evol.">
        <title>Megaphylogeny resolves global patterns of mushroom evolution.</title>
        <authorList>
            <person name="Varga T."/>
            <person name="Krizsan K."/>
            <person name="Foldi C."/>
            <person name="Dima B."/>
            <person name="Sanchez-Garcia M."/>
            <person name="Sanchez-Ramirez S."/>
            <person name="Szollosi G.J."/>
            <person name="Szarkandi J.G."/>
            <person name="Papp V."/>
            <person name="Albert L."/>
            <person name="Andreopoulos W."/>
            <person name="Angelini C."/>
            <person name="Antonin V."/>
            <person name="Barry K.W."/>
            <person name="Bougher N.L."/>
            <person name="Buchanan P."/>
            <person name="Buyck B."/>
            <person name="Bense V."/>
            <person name="Catcheside P."/>
            <person name="Chovatia M."/>
            <person name="Cooper J."/>
            <person name="Damon W."/>
            <person name="Desjardin D."/>
            <person name="Finy P."/>
            <person name="Geml J."/>
            <person name="Haridas S."/>
            <person name="Hughes K."/>
            <person name="Justo A."/>
            <person name="Karasinski D."/>
            <person name="Kautmanova I."/>
            <person name="Kiss B."/>
            <person name="Kocsube S."/>
            <person name="Kotiranta H."/>
            <person name="LaButti K.M."/>
            <person name="Lechner B.E."/>
            <person name="Liimatainen K."/>
            <person name="Lipzen A."/>
            <person name="Lukacs Z."/>
            <person name="Mihaltcheva S."/>
            <person name="Morgado L.N."/>
            <person name="Niskanen T."/>
            <person name="Noordeloos M.E."/>
            <person name="Ohm R.A."/>
            <person name="Ortiz-Santana B."/>
            <person name="Ovrebo C."/>
            <person name="Racz N."/>
            <person name="Riley R."/>
            <person name="Savchenko A."/>
            <person name="Shiryaev A."/>
            <person name="Soop K."/>
            <person name="Spirin V."/>
            <person name="Szebenyi C."/>
            <person name="Tomsovsky M."/>
            <person name="Tulloss R.E."/>
            <person name="Uehling J."/>
            <person name="Grigoriev I.V."/>
            <person name="Vagvolgyi C."/>
            <person name="Papp T."/>
            <person name="Martin F.M."/>
            <person name="Miettinen O."/>
            <person name="Hibbett D.S."/>
            <person name="Nagy L.G."/>
        </authorList>
    </citation>
    <scope>NUCLEOTIDE SEQUENCE [LARGE SCALE GENOMIC DNA]</scope>
    <source>
        <strain evidence="1 2">NL-1719</strain>
    </source>
</reference>
<sequence length="223" mass="24607">MTPGPALDVATTASGSSLDVTATGGVDDLAFPTPPDGGWSDGVDLVCTHIVVVRAILAQTRGFEGELGKVLQGSNLSQDWKELHQNTISLQLELGRMEQILKRIQMSYQASPHKMANLAAHFEIMKHLRNQSLYLNDSILCLRRLVIPALHRSIPISIRQFWATLLLWCMASTRAHPAWAVVIAVSLILLFVQAIRPAPVGEFSNPTWKTLRDSAGDNWMDFN</sequence>
<evidence type="ECO:0000313" key="1">
    <source>
        <dbReference type="EMBL" id="TFK58669.1"/>
    </source>
</evidence>
<accession>A0ACD3A012</accession>
<dbReference type="Proteomes" id="UP000308600">
    <property type="component" value="Unassembled WGS sequence"/>
</dbReference>
<protein>
    <submittedName>
        <fullName evidence="1">Uncharacterized protein</fullName>
    </submittedName>
</protein>
<gene>
    <name evidence="1" type="ORF">BDN72DRAFT_906520</name>
</gene>
<evidence type="ECO:0000313" key="2">
    <source>
        <dbReference type="Proteomes" id="UP000308600"/>
    </source>
</evidence>
<organism evidence="1 2">
    <name type="scientific">Pluteus cervinus</name>
    <dbReference type="NCBI Taxonomy" id="181527"/>
    <lineage>
        <taxon>Eukaryota</taxon>
        <taxon>Fungi</taxon>
        <taxon>Dikarya</taxon>
        <taxon>Basidiomycota</taxon>
        <taxon>Agaricomycotina</taxon>
        <taxon>Agaricomycetes</taxon>
        <taxon>Agaricomycetidae</taxon>
        <taxon>Agaricales</taxon>
        <taxon>Pluteineae</taxon>
        <taxon>Pluteaceae</taxon>
        <taxon>Pluteus</taxon>
    </lineage>
</organism>
<name>A0ACD3A012_9AGAR</name>